<protein>
    <submittedName>
        <fullName evidence="1">Uncharacterized protein</fullName>
    </submittedName>
</protein>
<sequence>MGICVNDIQNEQAGGRVKRNNFSYPERIYWYCEIDAGVRNEKNRVEIRVRLFENPVRLL</sequence>
<gene>
    <name evidence="1" type="ORF">SAMN05216313_1134</name>
</gene>
<dbReference type="AlphaFoldDB" id="A0A1I0GSJ3"/>
<dbReference type="Proteomes" id="UP000198508">
    <property type="component" value="Unassembled WGS sequence"/>
</dbReference>
<evidence type="ECO:0000313" key="2">
    <source>
        <dbReference type="Proteomes" id="UP000198508"/>
    </source>
</evidence>
<keyword evidence="2" id="KW-1185">Reference proteome</keyword>
<evidence type="ECO:0000313" key="1">
    <source>
        <dbReference type="EMBL" id="SET74173.1"/>
    </source>
</evidence>
<reference evidence="2" key="1">
    <citation type="submission" date="2016-10" db="EMBL/GenBank/DDBJ databases">
        <authorList>
            <person name="Varghese N."/>
            <person name="Submissions S."/>
        </authorList>
    </citation>
    <scope>NUCLEOTIDE SEQUENCE [LARGE SCALE GENOMIC DNA]</scope>
    <source>
        <strain evidence="2">NLAE-zl-G277</strain>
    </source>
</reference>
<dbReference type="STRING" id="460384.SAMN05216313_1134"/>
<proteinExistence type="predicted"/>
<accession>A0A1I0GSJ3</accession>
<organism evidence="1 2">
    <name type="scientific">Enterocloster lavalensis</name>
    <dbReference type="NCBI Taxonomy" id="460384"/>
    <lineage>
        <taxon>Bacteria</taxon>
        <taxon>Bacillati</taxon>
        <taxon>Bacillota</taxon>
        <taxon>Clostridia</taxon>
        <taxon>Lachnospirales</taxon>
        <taxon>Lachnospiraceae</taxon>
        <taxon>Enterocloster</taxon>
    </lineage>
</organism>
<dbReference type="EMBL" id="FOIM01000013">
    <property type="protein sequence ID" value="SET74173.1"/>
    <property type="molecule type" value="Genomic_DNA"/>
</dbReference>
<name>A0A1I0GSJ3_9FIRM</name>